<sequence length="62" mass="6640">MDLMDLFQTLTLWFVLMIFLRTGSGNAGLIVTASAYLAIILVLVLPVFLLLVALDELSGGGV</sequence>
<dbReference type="EMBL" id="SHMR01000009">
    <property type="protein sequence ID" value="RZH66423.1"/>
    <property type="molecule type" value="Genomic_DNA"/>
</dbReference>
<feature type="transmembrane region" description="Helical" evidence="1">
    <location>
        <begin position="35"/>
        <end position="54"/>
    </location>
</feature>
<dbReference type="STRING" id="222984.GCA_000731985_02576"/>
<dbReference type="AlphaFoldDB" id="A0A482XWS5"/>
<protein>
    <submittedName>
        <fullName evidence="2">Uncharacterized protein</fullName>
    </submittedName>
</protein>
<evidence type="ECO:0000313" key="3">
    <source>
        <dbReference type="Proteomes" id="UP000292704"/>
    </source>
</evidence>
<feature type="transmembrane region" description="Helical" evidence="1">
    <location>
        <begin position="6"/>
        <end position="23"/>
    </location>
</feature>
<proteinExistence type="predicted"/>
<organism evidence="2 3">
    <name type="scientific">Natrinema altunense</name>
    <dbReference type="NCBI Taxonomy" id="222984"/>
    <lineage>
        <taxon>Archaea</taxon>
        <taxon>Methanobacteriati</taxon>
        <taxon>Methanobacteriota</taxon>
        <taxon>Stenosarchaea group</taxon>
        <taxon>Halobacteria</taxon>
        <taxon>Halobacteriales</taxon>
        <taxon>Natrialbaceae</taxon>
        <taxon>Natrinema</taxon>
    </lineage>
</organism>
<evidence type="ECO:0000313" key="2">
    <source>
        <dbReference type="EMBL" id="RZH66423.1"/>
    </source>
</evidence>
<gene>
    <name evidence="2" type="ORF">ELS17_17235</name>
</gene>
<name>A0A482XWS5_9EURY</name>
<keyword evidence="1" id="KW-1133">Transmembrane helix</keyword>
<reference evidence="2 3" key="1">
    <citation type="submission" date="2019-02" db="EMBL/GenBank/DDBJ databases">
        <title>Genome analysis provides insights into bioremediation potentialities and Haloocin production by Natrinema altunense strain 4.1R isolated from Chott Douz in Tunisian desert.</title>
        <authorList>
            <person name="Najjari A."/>
            <person name="Youssef N."/>
            <person name="Ben Dhia O."/>
            <person name="Ferjani R."/>
            <person name="El Hidri D."/>
            <person name="Ouzari H.I."/>
            <person name="Cherif A."/>
        </authorList>
    </citation>
    <scope>NUCLEOTIDE SEQUENCE [LARGE SCALE GENOMIC DNA]</scope>
    <source>
        <strain evidence="2 3">4.1R</strain>
    </source>
</reference>
<dbReference type="Proteomes" id="UP000292704">
    <property type="component" value="Unassembled WGS sequence"/>
</dbReference>
<evidence type="ECO:0000256" key="1">
    <source>
        <dbReference type="SAM" id="Phobius"/>
    </source>
</evidence>
<keyword evidence="1" id="KW-0812">Transmembrane</keyword>
<keyword evidence="1" id="KW-0472">Membrane</keyword>
<comment type="caution">
    <text evidence="2">The sequence shown here is derived from an EMBL/GenBank/DDBJ whole genome shotgun (WGS) entry which is preliminary data.</text>
</comment>
<dbReference type="RefSeq" id="WP_130171668.1">
    <property type="nucleotide sequence ID" value="NZ_SHMR01000009.1"/>
</dbReference>
<dbReference type="OrthoDB" id="351337at2157"/>
<accession>A0A482XWS5</accession>